<feature type="compositionally biased region" description="Basic and acidic residues" evidence="11">
    <location>
        <begin position="17"/>
        <end position="26"/>
    </location>
</feature>
<dbReference type="InterPro" id="IPR038718">
    <property type="entry name" value="SNF2-like_sf"/>
</dbReference>
<dbReference type="EMBL" id="KV749929">
    <property type="protein sequence ID" value="OCL07090.1"/>
    <property type="molecule type" value="Genomic_DNA"/>
</dbReference>
<keyword evidence="7" id="KW-0067">ATP-binding</keyword>
<feature type="compositionally biased region" description="Basic residues" evidence="11">
    <location>
        <begin position="1"/>
        <end position="10"/>
    </location>
</feature>
<dbReference type="GO" id="GO:0005634">
    <property type="term" value="C:nucleus"/>
    <property type="evidence" value="ECO:0007669"/>
    <property type="project" value="UniProtKB-SubCell"/>
</dbReference>
<dbReference type="Pfam" id="PF00271">
    <property type="entry name" value="Helicase_C"/>
    <property type="match status" value="1"/>
</dbReference>
<evidence type="ECO:0000313" key="14">
    <source>
        <dbReference type="EMBL" id="OCL07090.1"/>
    </source>
</evidence>
<evidence type="ECO:0000256" key="2">
    <source>
        <dbReference type="ARBA" id="ARBA00007025"/>
    </source>
</evidence>
<feature type="domain" description="Helicase C-terminal" evidence="13">
    <location>
        <begin position="1292"/>
        <end position="1447"/>
    </location>
</feature>
<dbReference type="GO" id="GO:0003677">
    <property type="term" value="F:DNA binding"/>
    <property type="evidence" value="ECO:0007669"/>
    <property type="project" value="UniProtKB-KW"/>
</dbReference>
<feature type="compositionally biased region" description="Polar residues" evidence="11">
    <location>
        <begin position="235"/>
        <end position="270"/>
    </location>
</feature>
<dbReference type="PANTHER" id="PTHR10799">
    <property type="entry name" value="SNF2/RAD54 HELICASE FAMILY"/>
    <property type="match status" value="1"/>
</dbReference>
<dbReference type="CDD" id="cd18793">
    <property type="entry name" value="SF2_C_SNF"/>
    <property type="match status" value="1"/>
</dbReference>
<dbReference type="Gene3D" id="3.40.50.10810">
    <property type="entry name" value="Tandem AAA-ATPase domain"/>
    <property type="match status" value="1"/>
</dbReference>
<evidence type="ECO:0000256" key="1">
    <source>
        <dbReference type="ARBA" id="ARBA00004123"/>
    </source>
</evidence>
<dbReference type="InterPro" id="IPR001650">
    <property type="entry name" value="Helicase_C-like"/>
</dbReference>
<name>A0A8E2EY66_9PEZI</name>
<dbReference type="Gene3D" id="3.40.50.300">
    <property type="entry name" value="P-loop containing nucleotide triphosphate hydrolases"/>
    <property type="match status" value="1"/>
</dbReference>
<evidence type="ECO:0000313" key="15">
    <source>
        <dbReference type="Proteomes" id="UP000250140"/>
    </source>
</evidence>
<evidence type="ECO:0000256" key="9">
    <source>
        <dbReference type="ARBA" id="ARBA00023125"/>
    </source>
</evidence>
<evidence type="ECO:0000256" key="6">
    <source>
        <dbReference type="ARBA" id="ARBA00022806"/>
    </source>
</evidence>
<dbReference type="SUPFAM" id="SSF52540">
    <property type="entry name" value="P-loop containing nucleoside triphosphate hydrolases"/>
    <property type="match status" value="2"/>
</dbReference>
<dbReference type="InterPro" id="IPR000330">
    <property type="entry name" value="SNF2_N"/>
</dbReference>
<feature type="compositionally biased region" description="Pro residues" evidence="11">
    <location>
        <begin position="440"/>
        <end position="469"/>
    </location>
</feature>
<dbReference type="GO" id="GO:0005524">
    <property type="term" value="F:ATP binding"/>
    <property type="evidence" value="ECO:0007669"/>
    <property type="project" value="UniProtKB-KW"/>
</dbReference>
<keyword evidence="9" id="KW-0238">DNA-binding</keyword>
<organism evidence="14 15">
    <name type="scientific">Glonium stellatum</name>
    <dbReference type="NCBI Taxonomy" id="574774"/>
    <lineage>
        <taxon>Eukaryota</taxon>
        <taxon>Fungi</taxon>
        <taxon>Dikarya</taxon>
        <taxon>Ascomycota</taxon>
        <taxon>Pezizomycotina</taxon>
        <taxon>Dothideomycetes</taxon>
        <taxon>Pleosporomycetidae</taxon>
        <taxon>Gloniales</taxon>
        <taxon>Gloniaceae</taxon>
        <taxon>Glonium</taxon>
    </lineage>
</organism>
<dbReference type="Pfam" id="PF00176">
    <property type="entry name" value="SNF2-rel_dom"/>
    <property type="match status" value="1"/>
</dbReference>
<dbReference type="InterPro" id="IPR049730">
    <property type="entry name" value="SNF2/RAD54-like_C"/>
</dbReference>
<dbReference type="GO" id="GO:0005694">
    <property type="term" value="C:chromosome"/>
    <property type="evidence" value="ECO:0007669"/>
    <property type="project" value="UniProtKB-ARBA"/>
</dbReference>
<comment type="subcellular location">
    <subcellularLocation>
        <location evidence="1">Nucleus</location>
    </subcellularLocation>
</comment>
<dbReference type="InterPro" id="IPR014001">
    <property type="entry name" value="Helicase_ATP-bd"/>
</dbReference>
<dbReference type="OrthoDB" id="5857104at2759"/>
<dbReference type="Proteomes" id="UP000250140">
    <property type="component" value="Unassembled WGS sequence"/>
</dbReference>
<evidence type="ECO:0000256" key="7">
    <source>
        <dbReference type="ARBA" id="ARBA00022840"/>
    </source>
</evidence>
<sequence>MEHPQPRPRSKSAFSFKSDKSASSRYEKHHKDHRRESIDDKRKSHLTAITKANPNAAMNEDQPIAAALEKPTLQSLRSFQHTDVNGNPIAEPDLSNPTRPRWERPLDTIRSFEAAIDNEYRRRISVIRTGVSKSPAYVSATRLDAEIMVASESSPDAMNGYASRHDQHQRYSQVGGYYGSRAAAAARESYVDNGYGPQMGPSRSRYSQRHQSEPMINRHTNGQGVYPAHGHQPSRDTVNTGGSNGSQSEPWTNSTDPSSENSSIERSTPVTKPDLGEQYGFTGFGGAPQFQGPILEEFGNPDASQRQPNGAGTGSSGGYLVPRQTGAGMPPPVPTKLPSSNNPNVTKLNGGYPQPLVAPNRRPPAAYDSGDDSGDDLFEDHFTEATIPLPGVQSSYFNAKSELSSPPPFVTQPTQILNTPVARRVAGESVIQVAASSPTSDPPASSPAPPLRPRIMPPPGTYVSRPPPVQRVALPILSDDDPPVIIDDSSEDERSTTRSNIKPSKFETGGRSSAIRVEETPQKAGFDISRFVYNGSAPQKRSMDDMASAYASPRKRHQAQAKQIGPSRARPVQQDISLDDLPDLEIRRKIERMLAVYPKKSVLELKDALAAKKGNYNDALTLIGDKEEVVVISDDELLSTPLRTIAPIKPMAKRVVQAPNKTIQQKWSSTQTISPTTIDNVAQPKRRRLVQGRRNRSSSPPPLAKAPPNRTKPMRKIESDDEEEADSGISTASDSEVEEVNDHTHEDRLLKFFNTCSIQDLADLSNQPEDVAQIVLASRPFKRLDDVRKVQIEPQPPKTAKGKPRKTTRKPIGEKVVDAAEEMWTGYEAVDELVSKCEALGKPIAAEMKKWGFDVFGAAKDGELGLTSLDEVKSEASSNRDSGVGTPTSTATTADDGEGDIVVTKTHRSKPMFLKKPSVMANDLELKDYQLVGLNWLDLLWSKRMSCILADDMGLGKTCQVIAFLSHLYVTGVKGPHLIVVPGSTLENWLREFHNFSGKLVVEPYYGLQREREEQRHNIEENRSSINVIVTTYDTAYKQDDLTFIRKVVKPVVCVYDEGHVLRNSSTKRYKQLMRIPADFRLLLTGTPLQNNLQELASILAFIMPDLFQERQEDLAYVFKHKAKTTDEDHAALLSAQRIARARSMMTPFVLRRKKAQVLKYLPTKTRRVEYCELTSSQQKIYKEQLGRQQKVLQDRAAGIIISDHANVMMKLRQAAIHPLLFRSIYDDEKIRKIANACLKEETLNDRDPDVIYEELKLYQDYQCQALCSMYKSLSRYSLRNEEWMDSGKVKKLCELLTKFKENGDRTLIFSQFTSVMDILEWVLETLGMSFFRLDGQTPIPKRQDMLDEFYSDISIPVFMLSTKSGGAGINLACANKVIIFDSSFNPQDDIQAENRAHRVGQTREVEVIRLVTRGTIEEQIHALGISKLALDDMVAGDVAPSEGNVSAADEKGIEAVEEMMMAQFKKKDSGVESTEENGDLKDQYLKSLKAAGLDLAAA</sequence>
<reference evidence="14 15" key="1">
    <citation type="journal article" date="2016" name="Nat. Commun.">
        <title>Ectomycorrhizal ecology is imprinted in the genome of the dominant symbiotic fungus Cenococcum geophilum.</title>
        <authorList>
            <consortium name="DOE Joint Genome Institute"/>
            <person name="Peter M."/>
            <person name="Kohler A."/>
            <person name="Ohm R.A."/>
            <person name="Kuo A."/>
            <person name="Krutzmann J."/>
            <person name="Morin E."/>
            <person name="Arend M."/>
            <person name="Barry K.W."/>
            <person name="Binder M."/>
            <person name="Choi C."/>
            <person name="Clum A."/>
            <person name="Copeland A."/>
            <person name="Grisel N."/>
            <person name="Haridas S."/>
            <person name="Kipfer T."/>
            <person name="LaButti K."/>
            <person name="Lindquist E."/>
            <person name="Lipzen A."/>
            <person name="Maire R."/>
            <person name="Meier B."/>
            <person name="Mihaltcheva S."/>
            <person name="Molinier V."/>
            <person name="Murat C."/>
            <person name="Poggeler S."/>
            <person name="Quandt C.A."/>
            <person name="Sperisen C."/>
            <person name="Tritt A."/>
            <person name="Tisserant E."/>
            <person name="Crous P.W."/>
            <person name="Henrissat B."/>
            <person name="Nehls U."/>
            <person name="Egli S."/>
            <person name="Spatafora J.W."/>
            <person name="Grigoriev I.V."/>
            <person name="Martin F.M."/>
        </authorList>
    </citation>
    <scope>NUCLEOTIDE SEQUENCE [LARGE SCALE GENOMIC DNA]</scope>
    <source>
        <strain evidence="14 15">CBS 207.34</strain>
    </source>
</reference>
<feature type="domain" description="Helicase ATP-binding" evidence="12">
    <location>
        <begin position="938"/>
        <end position="1106"/>
    </location>
</feature>
<feature type="region of interest" description="Disordered" evidence="11">
    <location>
        <begin position="552"/>
        <end position="572"/>
    </location>
</feature>
<evidence type="ECO:0000256" key="4">
    <source>
        <dbReference type="ARBA" id="ARBA00022741"/>
    </source>
</evidence>
<evidence type="ECO:0000259" key="13">
    <source>
        <dbReference type="PROSITE" id="PS51194"/>
    </source>
</evidence>
<feature type="compositionally biased region" description="Basic residues" evidence="11">
    <location>
        <begin position="685"/>
        <end position="696"/>
    </location>
</feature>
<comment type="similarity">
    <text evidence="2">Belongs to the SNF2/RAD54 helicase family.</text>
</comment>
<dbReference type="GO" id="GO:0140658">
    <property type="term" value="F:ATP-dependent chromatin remodeler activity"/>
    <property type="evidence" value="ECO:0007669"/>
    <property type="project" value="UniProtKB-ARBA"/>
</dbReference>
<gene>
    <name evidence="14" type="ORF">AOQ84DRAFT_223205</name>
</gene>
<dbReference type="Pfam" id="PF10295">
    <property type="entry name" value="DUF2406"/>
    <property type="match status" value="1"/>
</dbReference>
<dbReference type="FunFam" id="3.40.50.10810:FF:000014">
    <property type="entry name" value="SWI/SNF-related matrix-associated actin-dependent regulator of chromatin subfamily A containing DEAD/H box 1"/>
    <property type="match status" value="1"/>
</dbReference>
<evidence type="ECO:0000256" key="3">
    <source>
        <dbReference type="ARBA" id="ARBA00012551"/>
    </source>
</evidence>
<feature type="region of interest" description="Disordered" evidence="11">
    <location>
        <begin position="1"/>
        <end position="46"/>
    </location>
</feature>
<dbReference type="GO" id="GO:0003678">
    <property type="term" value="F:DNA helicase activity"/>
    <property type="evidence" value="ECO:0007669"/>
    <property type="project" value="UniProtKB-EC"/>
</dbReference>
<feature type="compositionally biased region" description="Basic residues" evidence="11">
    <location>
        <begin position="800"/>
        <end position="809"/>
    </location>
</feature>
<evidence type="ECO:0000256" key="10">
    <source>
        <dbReference type="ARBA" id="ARBA00023242"/>
    </source>
</evidence>
<feature type="compositionally biased region" description="Polar residues" evidence="11">
    <location>
        <begin position="337"/>
        <end position="347"/>
    </location>
</feature>
<evidence type="ECO:0000256" key="8">
    <source>
        <dbReference type="ARBA" id="ARBA00022853"/>
    </source>
</evidence>
<dbReference type="EC" id="3.6.4.12" evidence="3"/>
<dbReference type="PROSITE" id="PS51192">
    <property type="entry name" value="HELICASE_ATP_BIND_1"/>
    <property type="match status" value="1"/>
</dbReference>
<dbReference type="InterPro" id="IPR018809">
    <property type="entry name" value="DUF2406"/>
</dbReference>
<dbReference type="SMART" id="SM00490">
    <property type="entry name" value="HELICc"/>
    <property type="match status" value="1"/>
</dbReference>
<keyword evidence="4" id="KW-0547">Nucleotide-binding</keyword>
<evidence type="ECO:0000259" key="12">
    <source>
        <dbReference type="PROSITE" id="PS51192"/>
    </source>
</evidence>
<accession>A0A8E2EY66</accession>
<keyword evidence="8" id="KW-0156">Chromatin regulator</keyword>
<feature type="region of interest" description="Disordered" evidence="11">
    <location>
        <begin position="791"/>
        <end position="810"/>
    </location>
</feature>
<dbReference type="InterPro" id="IPR027417">
    <property type="entry name" value="P-loop_NTPase"/>
</dbReference>
<feature type="region of interest" description="Disordered" evidence="11">
    <location>
        <begin position="433"/>
        <end position="513"/>
    </location>
</feature>
<feature type="region of interest" description="Disordered" evidence="11">
    <location>
        <begin position="193"/>
        <end position="377"/>
    </location>
</feature>
<feature type="region of interest" description="Disordered" evidence="11">
    <location>
        <begin position="685"/>
        <end position="740"/>
    </location>
</feature>
<protein>
    <recommendedName>
        <fullName evidence="3">DNA helicase</fullName>
        <ecNumber evidence="3">3.6.4.12</ecNumber>
    </recommendedName>
</protein>
<feature type="region of interest" description="Disordered" evidence="11">
    <location>
        <begin position="83"/>
        <end position="102"/>
    </location>
</feature>
<keyword evidence="6" id="KW-0347">Helicase</keyword>
<dbReference type="SMART" id="SM00487">
    <property type="entry name" value="DEXDc"/>
    <property type="match status" value="1"/>
</dbReference>
<evidence type="ECO:0000256" key="11">
    <source>
        <dbReference type="SAM" id="MobiDB-lite"/>
    </source>
</evidence>
<dbReference type="PROSITE" id="PS51194">
    <property type="entry name" value="HELICASE_CTER"/>
    <property type="match status" value="1"/>
</dbReference>
<dbReference type="GO" id="GO:0016787">
    <property type="term" value="F:hydrolase activity"/>
    <property type="evidence" value="ECO:0007669"/>
    <property type="project" value="UniProtKB-KW"/>
</dbReference>
<feature type="region of interest" description="Disordered" evidence="11">
    <location>
        <begin position="872"/>
        <end position="897"/>
    </location>
</feature>
<proteinExistence type="inferred from homology"/>
<keyword evidence="15" id="KW-1185">Reference proteome</keyword>
<evidence type="ECO:0000256" key="5">
    <source>
        <dbReference type="ARBA" id="ARBA00022801"/>
    </source>
</evidence>
<keyword evidence="10" id="KW-0539">Nucleus</keyword>
<feature type="compositionally biased region" description="Polar residues" evidence="11">
    <location>
        <begin position="875"/>
        <end position="893"/>
    </location>
</feature>
<keyword evidence="5" id="KW-0378">Hydrolase</keyword>